<dbReference type="InterPro" id="IPR005545">
    <property type="entry name" value="YCII"/>
</dbReference>
<dbReference type="PANTHER" id="PTHR33606:SF3">
    <property type="entry name" value="PROTEIN YCII"/>
    <property type="match status" value="1"/>
</dbReference>
<name>A0A1N6KHK9_9BURK</name>
<dbReference type="SUPFAM" id="SSF54909">
    <property type="entry name" value="Dimeric alpha+beta barrel"/>
    <property type="match status" value="1"/>
</dbReference>
<dbReference type="STRING" id="60549.SAMN05444168_7199"/>
<evidence type="ECO:0000256" key="1">
    <source>
        <dbReference type="ARBA" id="ARBA00007689"/>
    </source>
</evidence>
<dbReference type="Gene3D" id="3.30.70.1060">
    <property type="entry name" value="Dimeric alpha+beta barrel"/>
    <property type="match status" value="1"/>
</dbReference>
<dbReference type="EMBL" id="FSRM01000002">
    <property type="protein sequence ID" value="SIO55963.1"/>
    <property type="molecule type" value="Genomic_DNA"/>
</dbReference>
<dbReference type="Proteomes" id="UP000184693">
    <property type="component" value="Unassembled WGS sequence"/>
</dbReference>
<evidence type="ECO:0000313" key="3">
    <source>
        <dbReference type="EMBL" id="SIO55963.1"/>
    </source>
</evidence>
<gene>
    <name evidence="3" type="ORF">SAMN05444168_7199</name>
</gene>
<dbReference type="RefSeq" id="WP_074268913.1">
    <property type="nucleotide sequence ID" value="NZ_FSRM01000002.1"/>
</dbReference>
<reference evidence="3 4" key="1">
    <citation type="submission" date="2016-11" db="EMBL/GenBank/DDBJ databases">
        <authorList>
            <person name="Jaros S."/>
            <person name="Januszkiewicz K."/>
            <person name="Wedrychowicz H."/>
        </authorList>
    </citation>
    <scope>NUCLEOTIDE SEQUENCE [LARGE SCALE GENOMIC DNA]</scope>
    <source>
        <strain evidence="3 4">GAS86</strain>
    </source>
</reference>
<evidence type="ECO:0000313" key="4">
    <source>
        <dbReference type="Proteomes" id="UP000184693"/>
    </source>
</evidence>
<dbReference type="InterPro" id="IPR011008">
    <property type="entry name" value="Dimeric_a/b-barrel"/>
</dbReference>
<dbReference type="Pfam" id="PF03795">
    <property type="entry name" value="YCII"/>
    <property type="match status" value="1"/>
</dbReference>
<proteinExistence type="inferred from homology"/>
<comment type="similarity">
    <text evidence="1">Belongs to the YciI family.</text>
</comment>
<dbReference type="PANTHER" id="PTHR33606">
    <property type="entry name" value="PROTEIN YCII"/>
    <property type="match status" value="1"/>
</dbReference>
<protein>
    <recommendedName>
        <fullName evidence="2">YCII-related domain-containing protein</fullName>
    </recommendedName>
</protein>
<feature type="domain" description="YCII-related" evidence="2">
    <location>
        <begin position="4"/>
        <end position="91"/>
    </location>
</feature>
<dbReference type="AlphaFoldDB" id="A0A1N6KHK9"/>
<accession>A0A1N6KHK9</accession>
<sequence>MRRFFAVFATDKPGMRDVRERVRPNHRSWLRSAAHGVLVRLGGPTLAPQCDAMNGTLLVVEAEGIDDVMAFVSNDPYMQAGLFDRVEVRPWDWSLGNPERRV</sequence>
<dbReference type="InterPro" id="IPR051807">
    <property type="entry name" value="Sec-metab_biosynth-assoc"/>
</dbReference>
<evidence type="ECO:0000259" key="2">
    <source>
        <dbReference type="Pfam" id="PF03795"/>
    </source>
</evidence>
<organism evidence="3 4">
    <name type="scientific">Paraburkholderia phenazinium</name>
    <dbReference type="NCBI Taxonomy" id="60549"/>
    <lineage>
        <taxon>Bacteria</taxon>
        <taxon>Pseudomonadati</taxon>
        <taxon>Pseudomonadota</taxon>
        <taxon>Betaproteobacteria</taxon>
        <taxon>Burkholderiales</taxon>
        <taxon>Burkholderiaceae</taxon>
        <taxon>Paraburkholderia</taxon>
    </lineage>
</organism>
<dbReference type="OrthoDB" id="9797014at2"/>